<sequence length="48" mass="5181">MNGIAEILESPDHLARFAVAGQPPKSILRITANTVFFQCSRAVIRAGL</sequence>
<reference evidence="1 2" key="1">
    <citation type="submission" date="2020-08" db="EMBL/GenBank/DDBJ databases">
        <title>Genomic Encyclopedia of Type Strains, Phase IV (KMG-IV): sequencing the most valuable type-strain genomes for metagenomic binning, comparative biology and taxonomic classification.</title>
        <authorList>
            <person name="Goeker M."/>
        </authorList>
    </citation>
    <scope>NUCLEOTIDE SEQUENCE [LARGE SCALE GENOMIC DNA]</scope>
    <source>
        <strain evidence="1 2">DSM 100044</strain>
    </source>
</reference>
<organism evidence="1 2">
    <name type="scientific">Sphingomonas aerophila</name>
    <dbReference type="NCBI Taxonomy" id="1344948"/>
    <lineage>
        <taxon>Bacteria</taxon>
        <taxon>Pseudomonadati</taxon>
        <taxon>Pseudomonadota</taxon>
        <taxon>Alphaproteobacteria</taxon>
        <taxon>Sphingomonadales</taxon>
        <taxon>Sphingomonadaceae</taxon>
        <taxon>Sphingomonas</taxon>
    </lineage>
</organism>
<dbReference type="Proteomes" id="UP000546200">
    <property type="component" value="Unassembled WGS sequence"/>
</dbReference>
<accession>A0A7W9BGZ5</accession>
<name>A0A7W9BGZ5_9SPHN</name>
<dbReference type="AlphaFoldDB" id="A0A7W9BGZ5"/>
<dbReference type="EMBL" id="JACIJK010000021">
    <property type="protein sequence ID" value="MBB5717012.1"/>
    <property type="molecule type" value="Genomic_DNA"/>
</dbReference>
<evidence type="ECO:0000313" key="1">
    <source>
        <dbReference type="EMBL" id="MBB5717012.1"/>
    </source>
</evidence>
<gene>
    <name evidence="1" type="ORF">FHS94_003886</name>
</gene>
<proteinExistence type="predicted"/>
<keyword evidence="2" id="KW-1185">Reference proteome</keyword>
<protein>
    <submittedName>
        <fullName evidence="1">Putative pyridoxine 5'-phosphate oxidase superfamily flavin-nucleotide-binding protein</fullName>
    </submittedName>
</protein>
<evidence type="ECO:0000313" key="2">
    <source>
        <dbReference type="Proteomes" id="UP000546200"/>
    </source>
</evidence>
<comment type="caution">
    <text evidence="1">The sequence shown here is derived from an EMBL/GenBank/DDBJ whole genome shotgun (WGS) entry which is preliminary data.</text>
</comment>